<feature type="transmembrane region" description="Helical" evidence="1">
    <location>
        <begin position="26"/>
        <end position="46"/>
    </location>
</feature>
<keyword evidence="1" id="KW-0472">Membrane</keyword>
<evidence type="ECO:0008006" key="4">
    <source>
        <dbReference type="Google" id="ProtNLM"/>
    </source>
</evidence>
<keyword evidence="3" id="KW-1185">Reference proteome</keyword>
<protein>
    <recommendedName>
        <fullName evidence="4">DUF4190 domain-containing protein</fullName>
    </recommendedName>
</protein>
<evidence type="ECO:0000313" key="3">
    <source>
        <dbReference type="Proteomes" id="UP000609651"/>
    </source>
</evidence>
<gene>
    <name evidence="2" type="ORF">LzC2_12150</name>
</gene>
<keyword evidence="1" id="KW-0812">Transmembrane</keyword>
<feature type="transmembrane region" description="Helical" evidence="1">
    <location>
        <begin position="66"/>
        <end position="87"/>
    </location>
</feature>
<evidence type="ECO:0000313" key="2">
    <source>
        <dbReference type="EMBL" id="NNJ25152.1"/>
    </source>
</evidence>
<sequence length="131" mass="14077">MTDLDLAPPPEPPPPRLARRYGPSNAAGFGGWCGVTLPLLAVAGWWGANWTVTRGTDAGEVLKYSFILAAWAFMAVVPGYFCGWVGGAIARWLRRRRGAEWPPRRTEFAGGFAAATAFAAGIVWLIVSLNS</sequence>
<reference evidence="2 3" key="1">
    <citation type="journal article" date="2020" name="Syst. Appl. Microbiol.">
        <title>Alienimonas chondri sp. nov., a novel planctomycete isolated from the biofilm of the red alga Chondrus crispus.</title>
        <authorList>
            <person name="Vitorino I."/>
            <person name="Albuquerque L."/>
            <person name="Wiegand S."/>
            <person name="Kallscheuer N."/>
            <person name="da Costa M.S."/>
            <person name="Lobo-da-Cunha A."/>
            <person name="Jogler C."/>
            <person name="Lage O.M."/>
        </authorList>
    </citation>
    <scope>NUCLEOTIDE SEQUENCE [LARGE SCALE GENOMIC DNA]</scope>
    <source>
        <strain evidence="2 3">LzC2</strain>
    </source>
</reference>
<name>A0ABX1VAN0_9PLAN</name>
<comment type="caution">
    <text evidence="2">The sequence shown here is derived from an EMBL/GenBank/DDBJ whole genome shotgun (WGS) entry which is preliminary data.</text>
</comment>
<proteinExistence type="predicted"/>
<dbReference type="EMBL" id="WTPX01000027">
    <property type="protein sequence ID" value="NNJ25152.1"/>
    <property type="molecule type" value="Genomic_DNA"/>
</dbReference>
<accession>A0ABX1VAN0</accession>
<feature type="transmembrane region" description="Helical" evidence="1">
    <location>
        <begin position="108"/>
        <end position="127"/>
    </location>
</feature>
<evidence type="ECO:0000256" key="1">
    <source>
        <dbReference type="SAM" id="Phobius"/>
    </source>
</evidence>
<dbReference type="Proteomes" id="UP000609651">
    <property type="component" value="Unassembled WGS sequence"/>
</dbReference>
<dbReference type="RefSeq" id="WP_171184848.1">
    <property type="nucleotide sequence ID" value="NZ_WTPX01000027.1"/>
</dbReference>
<organism evidence="2 3">
    <name type="scientific">Alienimonas chondri</name>
    <dbReference type="NCBI Taxonomy" id="2681879"/>
    <lineage>
        <taxon>Bacteria</taxon>
        <taxon>Pseudomonadati</taxon>
        <taxon>Planctomycetota</taxon>
        <taxon>Planctomycetia</taxon>
        <taxon>Planctomycetales</taxon>
        <taxon>Planctomycetaceae</taxon>
        <taxon>Alienimonas</taxon>
    </lineage>
</organism>
<keyword evidence="1" id="KW-1133">Transmembrane helix</keyword>